<gene>
    <name evidence="2" type="ORF">SAMN04487936_101341</name>
</gene>
<protein>
    <submittedName>
        <fullName evidence="2">Competence protein ComGD</fullName>
    </submittedName>
</protein>
<dbReference type="InterPro" id="IPR016785">
    <property type="entry name" value="ComGD"/>
</dbReference>
<organism evidence="2 3">
    <name type="scientific">Halobacillus dabanensis</name>
    <dbReference type="NCBI Taxonomy" id="240302"/>
    <lineage>
        <taxon>Bacteria</taxon>
        <taxon>Bacillati</taxon>
        <taxon>Bacillota</taxon>
        <taxon>Bacilli</taxon>
        <taxon>Bacillales</taxon>
        <taxon>Bacillaceae</taxon>
        <taxon>Halobacillus</taxon>
    </lineage>
</organism>
<evidence type="ECO:0000313" key="3">
    <source>
        <dbReference type="Proteomes" id="UP000183557"/>
    </source>
</evidence>
<sequence length="160" mass="18722">MEVNSNMKMVSFLPRRAANEGYTLSEMLIVLLLWSVLLACILPLHHRTYLNVQSSKTVQQFKEDVLLTQTLTMNDHIYYQLLFNEDSTEYILHDRKNRRNVFKRKLPKGWSINMLTLEPTVRFNQKGMIYQGGSMQFVAPNKTFTIVFPFGASRVRIEES</sequence>
<dbReference type="GO" id="GO:0030420">
    <property type="term" value="P:establishment of competence for transformation"/>
    <property type="evidence" value="ECO:0007669"/>
    <property type="project" value="InterPro"/>
</dbReference>
<dbReference type="PIRSF" id="PIRSF021292">
    <property type="entry name" value="Competence_ComGD"/>
    <property type="match status" value="1"/>
</dbReference>
<keyword evidence="1" id="KW-1133">Transmembrane helix</keyword>
<keyword evidence="1" id="KW-0472">Membrane</keyword>
<dbReference type="NCBIfam" id="NF040982">
    <property type="entry name" value="ComGD"/>
    <property type="match status" value="1"/>
</dbReference>
<feature type="transmembrane region" description="Helical" evidence="1">
    <location>
        <begin position="21"/>
        <end position="44"/>
    </location>
</feature>
<accession>A0A1I3PIN3</accession>
<name>A0A1I3PIN3_HALDA</name>
<proteinExistence type="predicted"/>
<keyword evidence="1" id="KW-0812">Transmembrane</keyword>
<dbReference type="AlphaFoldDB" id="A0A1I3PIN3"/>
<dbReference type="RefSeq" id="WP_244151466.1">
    <property type="nucleotide sequence ID" value="NZ_FOSB01000001.1"/>
</dbReference>
<dbReference type="EMBL" id="FOSB01000001">
    <property type="protein sequence ID" value="SFJ21207.1"/>
    <property type="molecule type" value="Genomic_DNA"/>
</dbReference>
<evidence type="ECO:0000313" key="2">
    <source>
        <dbReference type="EMBL" id="SFJ21207.1"/>
    </source>
</evidence>
<evidence type="ECO:0000256" key="1">
    <source>
        <dbReference type="SAM" id="Phobius"/>
    </source>
</evidence>
<reference evidence="3" key="1">
    <citation type="submission" date="2016-10" db="EMBL/GenBank/DDBJ databases">
        <authorList>
            <person name="Varghese N."/>
            <person name="Submissions S."/>
        </authorList>
    </citation>
    <scope>NUCLEOTIDE SEQUENCE [LARGE SCALE GENOMIC DNA]</scope>
    <source>
        <strain evidence="3">CGMCC 1.3704</strain>
    </source>
</reference>
<dbReference type="Proteomes" id="UP000183557">
    <property type="component" value="Unassembled WGS sequence"/>
</dbReference>
<keyword evidence="3" id="KW-1185">Reference proteome</keyword>